<comment type="caution">
    <text evidence="1">The sequence shown here is derived from an EMBL/GenBank/DDBJ whole genome shotgun (WGS) entry which is preliminary data.</text>
</comment>
<gene>
    <name evidence="1" type="ORF">L1049_000971</name>
</gene>
<accession>A0AAP0R3M4</accession>
<proteinExistence type="predicted"/>
<evidence type="ECO:0000313" key="1">
    <source>
        <dbReference type="EMBL" id="KAK9269202.1"/>
    </source>
</evidence>
<organism evidence="1 2">
    <name type="scientific">Liquidambar formosana</name>
    <name type="common">Formosan gum</name>
    <dbReference type="NCBI Taxonomy" id="63359"/>
    <lineage>
        <taxon>Eukaryota</taxon>
        <taxon>Viridiplantae</taxon>
        <taxon>Streptophyta</taxon>
        <taxon>Embryophyta</taxon>
        <taxon>Tracheophyta</taxon>
        <taxon>Spermatophyta</taxon>
        <taxon>Magnoliopsida</taxon>
        <taxon>eudicotyledons</taxon>
        <taxon>Gunneridae</taxon>
        <taxon>Pentapetalae</taxon>
        <taxon>Saxifragales</taxon>
        <taxon>Altingiaceae</taxon>
        <taxon>Liquidambar</taxon>
    </lineage>
</organism>
<evidence type="ECO:0000313" key="2">
    <source>
        <dbReference type="Proteomes" id="UP001415857"/>
    </source>
</evidence>
<reference evidence="1 2" key="1">
    <citation type="journal article" date="2024" name="Plant J.">
        <title>Genome sequences and population genomics reveal climatic adaptation and genomic divergence between two closely related sweetgum species.</title>
        <authorList>
            <person name="Xu W.Q."/>
            <person name="Ren C.Q."/>
            <person name="Zhang X.Y."/>
            <person name="Comes H.P."/>
            <person name="Liu X.H."/>
            <person name="Li Y.G."/>
            <person name="Kettle C.J."/>
            <person name="Jalonen R."/>
            <person name="Gaisberger H."/>
            <person name="Ma Y.Z."/>
            <person name="Qiu Y.X."/>
        </authorList>
    </citation>
    <scope>NUCLEOTIDE SEQUENCE [LARGE SCALE GENOMIC DNA]</scope>
    <source>
        <strain evidence="1">Hangzhou</strain>
    </source>
</reference>
<sequence length="82" mass="9490">MGARWRIGNGCSVYIRMDNRLPTPTTFRVVSPLKELDETVLVRELIDSASKDWNREPVEQVFLPHEAEIICQIPMSKKASYR</sequence>
<dbReference type="EMBL" id="JBBPBK010000015">
    <property type="protein sequence ID" value="KAK9269202.1"/>
    <property type="molecule type" value="Genomic_DNA"/>
</dbReference>
<keyword evidence="2" id="KW-1185">Reference proteome</keyword>
<dbReference type="Proteomes" id="UP001415857">
    <property type="component" value="Unassembled WGS sequence"/>
</dbReference>
<name>A0AAP0R3M4_LIQFO</name>
<protein>
    <submittedName>
        <fullName evidence="1">Uncharacterized protein</fullName>
    </submittedName>
</protein>
<dbReference type="AlphaFoldDB" id="A0AAP0R3M4"/>